<feature type="transmembrane region" description="Helical" evidence="1">
    <location>
        <begin position="46"/>
        <end position="65"/>
    </location>
</feature>
<comment type="caution">
    <text evidence="2">The sequence shown here is derived from an EMBL/GenBank/DDBJ whole genome shotgun (WGS) entry which is preliminary data.</text>
</comment>
<dbReference type="RefSeq" id="WP_179635615.1">
    <property type="nucleotide sequence ID" value="NZ_JACCFH010000001.1"/>
</dbReference>
<keyword evidence="1" id="KW-0472">Membrane</keyword>
<dbReference type="EMBL" id="JACCFH010000001">
    <property type="protein sequence ID" value="NYG35053.1"/>
    <property type="molecule type" value="Genomic_DNA"/>
</dbReference>
<dbReference type="AlphaFoldDB" id="A0A7Y9U7E4"/>
<gene>
    <name evidence="2" type="ORF">BDD16_004039</name>
</gene>
<feature type="transmembrane region" description="Helical" evidence="1">
    <location>
        <begin position="85"/>
        <end position="105"/>
    </location>
</feature>
<accession>A0A7Y9U7E4</accession>
<keyword evidence="1" id="KW-0812">Transmembrane</keyword>
<name>A0A7Y9U7E4_9BURK</name>
<sequence length="159" mass="17824">MNNRKTKIIWAYVTEVILAILLVFLGCVTLGITAVTALVHQFAVDFATLYCAVFFAAALAFLWTFYSKADTVFYTWLDEIQAFHVYLHATGYVVAVEAVAIFLLVATKEYSGSEFSLIAAFAFFMAVINSYTMVKNVIDLMKLHTLFNRVCGANDKQSR</sequence>
<evidence type="ECO:0000256" key="1">
    <source>
        <dbReference type="SAM" id="Phobius"/>
    </source>
</evidence>
<keyword evidence="3" id="KW-1185">Reference proteome</keyword>
<keyword evidence="1" id="KW-1133">Transmembrane helix</keyword>
<evidence type="ECO:0000313" key="2">
    <source>
        <dbReference type="EMBL" id="NYG35053.1"/>
    </source>
</evidence>
<feature type="transmembrane region" description="Helical" evidence="1">
    <location>
        <begin position="117"/>
        <end position="134"/>
    </location>
</feature>
<protein>
    <submittedName>
        <fullName evidence="2">Uncharacterized protein</fullName>
    </submittedName>
</protein>
<evidence type="ECO:0000313" key="3">
    <source>
        <dbReference type="Proteomes" id="UP000518288"/>
    </source>
</evidence>
<feature type="transmembrane region" description="Helical" evidence="1">
    <location>
        <begin position="12"/>
        <end position="40"/>
    </location>
</feature>
<reference evidence="2 3" key="1">
    <citation type="submission" date="2020-07" db="EMBL/GenBank/DDBJ databases">
        <title>Genomic Encyclopedia of Archaeal and Bacterial Type Strains, Phase II (KMG-II): from individual species to whole genera.</title>
        <authorList>
            <person name="Goeker M."/>
        </authorList>
    </citation>
    <scope>NUCLEOTIDE SEQUENCE [LARGE SCALE GENOMIC DNA]</scope>
    <source>
        <strain evidence="2 3">DSM 21226</strain>
    </source>
</reference>
<proteinExistence type="predicted"/>
<dbReference type="Proteomes" id="UP000518288">
    <property type="component" value="Unassembled WGS sequence"/>
</dbReference>
<organism evidence="2 3">
    <name type="scientific">Sphaerotilus montanus</name>
    <dbReference type="NCBI Taxonomy" id="522889"/>
    <lineage>
        <taxon>Bacteria</taxon>
        <taxon>Pseudomonadati</taxon>
        <taxon>Pseudomonadota</taxon>
        <taxon>Betaproteobacteria</taxon>
        <taxon>Burkholderiales</taxon>
        <taxon>Sphaerotilaceae</taxon>
        <taxon>Sphaerotilus</taxon>
    </lineage>
</organism>
<dbReference type="PROSITE" id="PS51257">
    <property type="entry name" value="PROKAR_LIPOPROTEIN"/>
    <property type="match status" value="1"/>
</dbReference>